<reference evidence="6" key="2">
    <citation type="submission" date="2025-08" db="UniProtKB">
        <authorList>
            <consortium name="Ensembl"/>
        </authorList>
    </citation>
    <scope>IDENTIFICATION</scope>
</reference>
<dbReference type="InterPro" id="IPR018061">
    <property type="entry name" value="Retropepsins"/>
</dbReference>
<dbReference type="AlphaFoldDB" id="A0A674P8V3"/>
<dbReference type="OMA" id="WASSSND"/>
<comment type="similarity">
    <text evidence="1">Belongs to the beta type-B retroviral polymerase family. HERV class-II K(HML-2) pol subfamily.</text>
</comment>
<dbReference type="SUPFAM" id="SSF50630">
    <property type="entry name" value="Acid proteases"/>
    <property type="match status" value="1"/>
</dbReference>
<reference evidence="6" key="3">
    <citation type="submission" date="2025-09" db="UniProtKB">
        <authorList>
            <consortium name="Ensembl"/>
        </authorList>
    </citation>
    <scope>IDENTIFICATION</scope>
</reference>
<dbReference type="Gene3D" id="3.30.70.270">
    <property type="match status" value="1"/>
</dbReference>
<dbReference type="Gene3D" id="3.10.10.10">
    <property type="entry name" value="HIV Type 1 Reverse Transcriptase, subunit A, domain 1"/>
    <property type="match status" value="1"/>
</dbReference>
<dbReference type="InterPro" id="IPR000477">
    <property type="entry name" value="RT_dom"/>
</dbReference>
<dbReference type="GeneTree" id="ENSGT00940000163417"/>
<feature type="domain" description="Peptidase A2" evidence="4">
    <location>
        <begin position="23"/>
        <end position="96"/>
    </location>
</feature>
<evidence type="ECO:0000259" key="4">
    <source>
        <dbReference type="PROSITE" id="PS50175"/>
    </source>
</evidence>
<keyword evidence="3" id="KW-0378">Hydrolase</keyword>
<dbReference type="InterPro" id="IPR043502">
    <property type="entry name" value="DNA/RNA_pol_sf"/>
</dbReference>
<protein>
    <recommendedName>
        <fullName evidence="2">ribonuclease H</fullName>
        <ecNumber evidence="2">3.1.26.4</ecNumber>
    </recommendedName>
</protein>
<organism evidence="6 7">
    <name type="scientific">Takifugu rubripes</name>
    <name type="common">Japanese pufferfish</name>
    <name type="synonym">Fugu rubripes</name>
    <dbReference type="NCBI Taxonomy" id="31033"/>
    <lineage>
        <taxon>Eukaryota</taxon>
        <taxon>Metazoa</taxon>
        <taxon>Chordata</taxon>
        <taxon>Craniata</taxon>
        <taxon>Vertebrata</taxon>
        <taxon>Euteleostomi</taxon>
        <taxon>Actinopterygii</taxon>
        <taxon>Neopterygii</taxon>
        <taxon>Teleostei</taxon>
        <taxon>Neoteleostei</taxon>
        <taxon>Acanthomorphata</taxon>
        <taxon>Eupercaria</taxon>
        <taxon>Tetraodontiformes</taxon>
        <taxon>Tetradontoidea</taxon>
        <taxon>Tetraodontidae</taxon>
        <taxon>Takifugu</taxon>
    </lineage>
</organism>
<reference evidence="6 7" key="1">
    <citation type="journal article" date="2011" name="Genome Biol. Evol.">
        <title>Integration of the genetic map and genome assembly of fugu facilitates insights into distinct features of genome evolution in teleosts and mammals.</title>
        <authorList>
            <person name="Kai W."/>
            <person name="Kikuchi K."/>
            <person name="Tohari S."/>
            <person name="Chew A.K."/>
            <person name="Tay A."/>
            <person name="Fujiwara A."/>
            <person name="Hosoya S."/>
            <person name="Suetake H."/>
            <person name="Naruse K."/>
            <person name="Brenner S."/>
            <person name="Suzuki Y."/>
            <person name="Venkatesh B."/>
        </authorList>
    </citation>
    <scope>NUCLEOTIDE SEQUENCE [LARGE SCALE GENOMIC DNA]</scope>
</reference>
<dbReference type="PROSITE" id="PS00141">
    <property type="entry name" value="ASP_PROTEASE"/>
    <property type="match status" value="1"/>
</dbReference>
<evidence type="ECO:0000313" key="7">
    <source>
        <dbReference type="Proteomes" id="UP000005226"/>
    </source>
</evidence>
<dbReference type="PANTHER" id="PTHR33064:SF37">
    <property type="entry name" value="RIBONUCLEASE H"/>
    <property type="match status" value="1"/>
</dbReference>
<dbReference type="Pfam" id="PF00078">
    <property type="entry name" value="RVT_1"/>
    <property type="match status" value="1"/>
</dbReference>
<dbReference type="Proteomes" id="UP000005226">
    <property type="component" value="Chromosome 14"/>
</dbReference>
<sequence>MPILTQRPQTEPTVNVTVYSRQHQFMIDTGATYSCIGKDGANLPLSPSKIRTIGFSGKKQVIPMTEPVPLQIGKIIIYASLLYSADAPNNLLGRDVLCQLQAKIKCTPEGIYFDVADEQPNRISVPMMSLTTPQVPPQVWSQHKTDVGFVKSAELQKFRTKPGVRLPYQRQYPLRPDTIEGIRSTIDGLENAGVLIKTRSVCNIPIFPIRKPNGDEYRLVHDLRAINAIVTEEIPIVPDPHTLLSNIPPGTKWFTVIDLCSAFFSVPVHPDSQYLFAFTYKNQQYTYTHLPQGFVHSPSIFNRILASDLNHLDIQSTTLMYVDDILICSKSKEQCEKDSIIVLTALAGGHKVSKKKLQFCQQTGEKLCHPGGARSRVAAPPR</sequence>
<evidence type="ECO:0000256" key="2">
    <source>
        <dbReference type="ARBA" id="ARBA00012180"/>
    </source>
</evidence>
<dbReference type="PANTHER" id="PTHR33064">
    <property type="entry name" value="POL PROTEIN"/>
    <property type="match status" value="1"/>
</dbReference>
<dbReference type="GO" id="GO:0006508">
    <property type="term" value="P:proteolysis"/>
    <property type="evidence" value="ECO:0007669"/>
    <property type="project" value="InterPro"/>
</dbReference>
<dbReference type="Ensembl" id="ENSTRUT00000085624.1">
    <property type="protein sequence ID" value="ENSTRUP00000081499.1"/>
    <property type="gene ID" value="ENSTRUG00000029457.1"/>
</dbReference>
<feature type="domain" description="Reverse transcriptase" evidence="5">
    <location>
        <begin position="190"/>
        <end position="382"/>
    </location>
</feature>
<accession>A0A674P8V3</accession>
<dbReference type="InterPro" id="IPR043128">
    <property type="entry name" value="Rev_trsase/Diguanyl_cyclase"/>
</dbReference>
<dbReference type="GO" id="GO:0004523">
    <property type="term" value="F:RNA-DNA hybrid ribonuclease activity"/>
    <property type="evidence" value="ECO:0007669"/>
    <property type="project" value="UniProtKB-EC"/>
</dbReference>
<keyword evidence="7" id="KW-1185">Reference proteome</keyword>
<evidence type="ECO:0000256" key="1">
    <source>
        <dbReference type="ARBA" id="ARBA00010879"/>
    </source>
</evidence>
<dbReference type="PROSITE" id="PS50878">
    <property type="entry name" value="RT_POL"/>
    <property type="match status" value="1"/>
</dbReference>
<dbReference type="Gene3D" id="2.40.70.10">
    <property type="entry name" value="Acid Proteases"/>
    <property type="match status" value="1"/>
</dbReference>
<dbReference type="InterPro" id="IPR021109">
    <property type="entry name" value="Peptidase_aspartic_dom_sf"/>
</dbReference>
<evidence type="ECO:0000313" key="6">
    <source>
        <dbReference type="Ensembl" id="ENSTRUP00000081499.1"/>
    </source>
</evidence>
<proteinExistence type="inferred from homology"/>
<dbReference type="InterPro" id="IPR001969">
    <property type="entry name" value="Aspartic_peptidase_AS"/>
</dbReference>
<dbReference type="EC" id="3.1.26.4" evidence="2"/>
<dbReference type="InParanoid" id="A0A674P8V3"/>
<dbReference type="PROSITE" id="PS50175">
    <property type="entry name" value="ASP_PROT_RETROV"/>
    <property type="match status" value="1"/>
</dbReference>
<dbReference type="InterPro" id="IPR051320">
    <property type="entry name" value="Viral_Replic_Matur_Polypro"/>
</dbReference>
<evidence type="ECO:0000256" key="3">
    <source>
        <dbReference type="ARBA" id="ARBA00022801"/>
    </source>
</evidence>
<dbReference type="Pfam" id="PF00077">
    <property type="entry name" value="RVP"/>
    <property type="match status" value="1"/>
</dbReference>
<name>A0A674P8V3_TAKRU</name>
<evidence type="ECO:0000259" key="5">
    <source>
        <dbReference type="PROSITE" id="PS50878"/>
    </source>
</evidence>
<dbReference type="GO" id="GO:0004190">
    <property type="term" value="F:aspartic-type endopeptidase activity"/>
    <property type="evidence" value="ECO:0007669"/>
    <property type="project" value="InterPro"/>
</dbReference>
<dbReference type="InterPro" id="IPR001995">
    <property type="entry name" value="Peptidase_A2_cat"/>
</dbReference>
<dbReference type="SUPFAM" id="SSF56672">
    <property type="entry name" value="DNA/RNA polymerases"/>
    <property type="match status" value="1"/>
</dbReference>